<feature type="transmembrane region" description="Helical" evidence="10">
    <location>
        <begin position="270"/>
        <end position="289"/>
    </location>
</feature>
<dbReference type="Pfam" id="PF07884">
    <property type="entry name" value="VKOR"/>
    <property type="match status" value="1"/>
</dbReference>
<comment type="subcellular location">
    <subcellularLocation>
        <location evidence="1">Membrane</location>
        <topology evidence="1">Multi-pass membrane protein</topology>
    </subcellularLocation>
</comment>
<dbReference type="Gene3D" id="1.20.1440.130">
    <property type="entry name" value="VKOR domain"/>
    <property type="match status" value="1"/>
</dbReference>
<dbReference type="Pfam" id="PF03412">
    <property type="entry name" value="Peptidase_C39"/>
    <property type="match status" value="1"/>
</dbReference>
<evidence type="ECO:0000256" key="5">
    <source>
        <dbReference type="ARBA" id="ARBA00022989"/>
    </source>
</evidence>
<feature type="transmembrane region" description="Helical" evidence="10">
    <location>
        <begin position="211"/>
        <end position="233"/>
    </location>
</feature>
<evidence type="ECO:0000256" key="10">
    <source>
        <dbReference type="SAM" id="Phobius"/>
    </source>
</evidence>
<keyword evidence="7 10" id="KW-0472">Membrane</keyword>
<proteinExistence type="inferred from homology"/>
<evidence type="ECO:0000256" key="6">
    <source>
        <dbReference type="ARBA" id="ARBA00023002"/>
    </source>
</evidence>
<dbReference type="CDD" id="cd12921">
    <property type="entry name" value="VKOR_4"/>
    <property type="match status" value="1"/>
</dbReference>
<dbReference type="GO" id="GO:0006508">
    <property type="term" value="P:proteolysis"/>
    <property type="evidence" value="ECO:0007669"/>
    <property type="project" value="InterPro"/>
</dbReference>
<dbReference type="AlphaFoldDB" id="A0A256A9T0"/>
<feature type="transmembrane region" description="Helical" evidence="10">
    <location>
        <begin position="239"/>
        <end position="258"/>
    </location>
</feature>
<comment type="caution">
    <text evidence="12">The sequence shown here is derived from an EMBL/GenBank/DDBJ whole genome shotgun (WGS) entry which is preliminary data.</text>
</comment>
<dbReference type="InterPro" id="IPR038354">
    <property type="entry name" value="VKOR_sf"/>
</dbReference>
<dbReference type="InterPro" id="IPR012932">
    <property type="entry name" value="VKOR"/>
</dbReference>
<dbReference type="PROSITE" id="PS50990">
    <property type="entry name" value="PEPTIDASE_C39"/>
    <property type="match status" value="1"/>
</dbReference>
<keyword evidence="5 10" id="KW-1133">Transmembrane helix</keyword>
<keyword evidence="8" id="KW-1015">Disulfide bond</keyword>
<dbReference type="GO" id="GO:0005524">
    <property type="term" value="F:ATP binding"/>
    <property type="evidence" value="ECO:0007669"/>
    <property type="project" value="InterPro"/>
</dbReference>
<keyword evidence="13" id="KW-1185">Reference proteome</keyword>
<dbReference type="GO" id="GO:0008233">
    <property type="term" value="F:peptidase activity"/>
    <property type="evidence" value="ECO:0007669"/>
    <property type="project" value="InterPro"/>
</dbReference>
<protein>
    <recommendedName>
        <fullName evidence="11">Peptidase C39 domain-containing protein</fullName>
    </recommendedName>
</protein>
<evidence type="ECO:0000256" key="4">
    <source>
        <dbReference type="ARBA" id="ARBA00022719"/>
    </source>
</evidence>
<accession>A0A256A9T0</accession>
<evidence type="ECO:0000256" key="3">
    <source>
        <dbReference type="ARBA" id="ARBA00022692"/>
    </source>
</evidence>
<evidence type="ECO:0000313" key="12">
    <source>
        <dbReference type="EMBL" id="OYQ49904.1"/>
    </source>
</evidence>
<feature type="transmembrane region" description="Helical" evidence="10">
    <location>
        <begin position="133"/>
        <end position="150"/>
    </location>
</feature>
<evidence type="ECO:0000256" key="8">
    <source>
        <dbReference type="ARBA" id="ARBA00023157"/>
    </source>
</evidence>
<dbReference type="InterPro" id="IPR005074">
    <property type="entry name" value="Peptidase_C39"/>
</dbReference>
<dbReference type="InterPro" id="IPR036249">
    <property type="entry name" value="Thioredoxin-like_sf"/>
</dbReference>
<dbReference type="GO" id="GO:0048038">
    <property type="term" value="F:quinone binding"/>
    <property type="evidence" value="ECO:0007669"/>
    <property type="project" value="UniProtKB-KW"/>
</dbReference>
<keyword evidence="6" id="KW-0560">Oxidoreductase</keyword>
<feature type="transmembrane region" description="Helical" evidence="10">
    <location>
        <begin position="295"/>
        <end position="316"/>
    </location>
</feature>
<keyword evidence="4" id="KW-0874">Quinone</keyword>
<evidence type="ECO:0000259" key="11">
    <source>
        <dbReference type="PROSITE" id="PS50990"/>
    </source>
</evidence>
<evidence type="ECO:0000313" key="13">
    <source>
        <dbReference type="Proteomes" id="UP000216035"/>
    </source>
</evidence>
<dbReference type="Gene3D" id="3.90.70.10">
    <property type="entry name" value="Cysteine proteinases"/>
    <property type="match status" value="1"/>
</dbReference>
<dbReference type="EMBL" id="NOXX01000088">
    <property type="protein sequence ID" value="OYQ49904.1"/>
    <property type="molecule type" value="Genomic_DNA"/>
</dbReference>
<dbReference type="RefSeq" id="WP_094484946.1">
    <property type="nucleotide sequence ID" value="NZ_NOXX01000088.1"/>
</dbReference>
<keyword evidence="3 10" id="KW-0812">Transmembrane</keyword>
<feature type="domain" description="Peptidase C39" evidence="11">
    <location>
        <begin position="2"/>
        <end position="120"/>
    </location>
</feature>
<evidence type="ECO:0000256" key="2">
    <source>
        <dbReference type="ARBA" id="ARBA00006214"/>
    </source>
</evidence>
<evidence type="ECO:0000256" key="1">
    <source>
        <dbReference type="ARBA" id="ARBA00004141"/>
    </source>
</evidence>
<name>A0A256A9T0_9FLAO</name>
<comment type="similarity">
    <text evidence="2">Belongs to the VKOR family.</text>
</comment>
<dbReference type="GO" id="GO:0016491">
    <property type="term" value="F:oxidoreductase activity"/>
    <property type="evidence" value="ECO:0007669"/>
    <property type="project" value="UniProtKB-KW"/>
</dbReference>
<dbReference type="OrthoDB" id="1100563at2"/>
<reference evidence="12 13" key="1">
    <citation type="submission" date="2017-07" db="EMBL/GenBank/DDBJ databases">
        <title>Flavobacterium cyanobacteriorum sp. nov., isolated from cyanobacterial aggregates in a eutrophic lake.</title>
        <authorList>
            <person name="Cai H."/>
        </authorList>
    </citation>
    <scope>NUCLEOTIDE SEQUENCE [LARGE SCALE GENOMIC DNA]</scope>
    <source>
        <strain evidence="12 13">TH167</strain>
    </source>
</reference>
<evidence type="ECO:0000256" key="9">
    <source>
        <dbReference type="ARBA" id="ARBA00023284"/>
    </source>
</evidence>
<dbReference type="GO" id="GO:0016020">
    <property type="term" value="C:membrane"/>
    <property type="evidence" value="ECO:0007669"/>
    <property type="project" value="UniProtKB-SubCell"/>
</dbReference>
<evidence type="ECO:0000256" key="7">
    <source>
        <dbReference type="ARBA" id="ARBA00023136"/>
    </source>
</evidence>
<dbReference type="Gene3D" id="3.40.30.10">
    <property type="entry name" value="Glutaredoxin"/>
    <property type="match status" value="1"/>
</dbReference>
<organism evidence="12 13">
    <name type="scientific">Flavobacterium aurantiibacter</name>
    <dbReference type="NCBI Taxonomy" id="2023067"/>
    <lineage>
        <taxon>Bacteria</taxon>
        <taxon>Pseudomonadati</taxon>
        <taxon>Bacteroidota</taxon>
        <taxon>Flavobacteriia</taxon>
        <taxon>Flavobacteriales</taxon>
        <taxon>Flavobacteriaceae</taxon>
        <taxon>Flavobacterium</taxon>
    </lineage>
</organism>
<gene>
    <name evidence="12" type="ORF">CHX27_01170</name>
</gene>
<dbReference type="SUPFAM" id="SSF52833">
    <property type="entry name" value="Thioredoxin-like"/>
    <property type="match status" value="1"/>
</dbReference>
<keyword evidence="9" id="KW-0676">Redox-active center</keyword>
<feature type="transmembrane region" description="Helical" evidence="10">
    <location>
        <begin position="156"/>
        <end position="176"/>
    </location>
</feature>
<sequence>MENKIVLLLYRFIQLNNYSIDLKTLQLQFLSHADYPSFRAISDTLDYFNIQNIAAQIPVEAFDELPFPLIAILNNEDYSKITVVEKKSDNNFVATDEKLTRKKLTKAELLRVWSGFIIAAEYSTEKVRKTDRYSISIITLVTLLSVFTLFVEYQNWVHLTYLLSSIVGCGISWLIFKEKLGEKSLLVDKVCGLTNKKDGCAGIINDKSSNLIFGLTFSDASMIYFSWITLTLVMFGYNALAALVLGIFGLFVSIYSWYLQGKVLKSWCSLCLGISSILIFQFITSIIMYRSPDFSLAHFLQIGVVFILVGIAWYYFSTQTFLQKDYNYLEISATKFKRNQSMFEMLLNKRSLKQPLSMLDDSVRFRFGSTDPKIVITAVTNPLCGFCVETFQSYEKMLSKYSFLQLNLIFSVPNIQPDNPGVVVLRNVIEIYKLDGKESSLKSLSDWFMLRDLNIWLKNYSRTFKMDSIKEVVLHHGSWIEENEITGTPTTIINNHFYPTEYKLSDFDFFITEIKDSEEHSKAVVAV</sequence>
<dbReference type="Proteomes" id="UP000216035">
    <property type="component" value="Unassembled WGS sequence"/>
</dbReference>